<comment type="caution">
    <text evidence="1">The sequence shown here is derived from an EMBL/GenBank/DDBJ whole genome shotgun (WGS) entry which is preliminary data.</text>
</comment>
<evidence type="ECO:0000313" key="1">
    <source>
        <dbReference type="EMBL" id="TLF45076.1"/>
    </source>
</evidence>
<dbReference type="EMBL" id="VBUI01000053">
    <property type="protein sequence ID" value="TLF45076.1"/>
    <property type="molecule type" value="Genomic_DNA"/>
</dbReference>
<reference evidence="1 2" key="1">
    <citation type="journal article" date="2007" name="Int. J. Syst. Evol. Microbiol.">
        <title>Halomonas saccharevitans sp. nov., Halomonas arcis sp. nov. and Halomonas subterranea sp. nov., halophilic bacteria isolated from hypersaline environments of China.</title>
        <authorList>
            <person name="Xu X.W."/>
            <person name="Wu Y.H."/>
            <person name="Zhou Z."/>
            <person name="Wang C.S."/>
            <person name="Zhou Y.G."/>
            <person name="Zhang H.B."/>
            <person name="Wang Y."/>
            <person name="Wu M."/>
        </authorList>
    </citation>
    <scope>NUCLEOTIDE SEQUENCE [LARGE SCALE GENOMIC DNA]</scope>
    <source>
        <strain evidence="1 2">TBZ3</strain>
    </source>
</reference>
<dbReference type="AlphaFoldDB" id="A0A5R8M691"/>
<organism evidence="1 2">
    <name type="scientific">Halomonas urmiana</name>
    <dbReference type="NCBI Taxonomy" id="490901"/>
    <lineage>
        <taxon>Bacteria</taxon>
        <taxon>Pseudomonadati</taxon>
        <taxon>Pseudomonadota</taxon>
        <taxon>Gammaproteobacteria</taxon>
        <taxon>Oceanospirillales</taxon>
        <taxon>Halomonadaceae</taxon>
        <taxon>Halomonas</taxon>
    </lineage>
</organism>
<accession>A0A5R8M691</accession>
<name>A0A5R8M691_9GAMM</name>
<sequence length="71" mass="7506">MNSKLPINLQDLLFSDSSAGQGQTETTIRRARSGAQSGAQSDMVLQALLHKAFSGELTARKAEATVEEATA</sequence>
<dbReference type="RefSeq" id="WP_138182975.1">
    <property type="nucleotide sequence ID" value="NZ_VBUI01000053.1"/>
</dbReference>
<dbReference type="Proteomes" id="UP000306973">
    <property type="component" value="Unassembled WGS sequence"/>
</dbReference>
<proteinExistence type="predicted"/>
<evidence type="ECO:0000313" key="2">
    <source>
        <dbReference type="Proteomes" id="UP000306973"/>
    </source>
</evidence>
<keyword evidence="2" id="KW-1185">Reference proteome</keyword>
<protein>
    <submittedName>
        <fullName evidence="1">Uncharacterized protein</fullName>
    </submittedName>
</protein>
<gene>
    <name evidence="1" type="ORF">FEI13_18565</name>
</gene>